<organism evidence="5 6">
    <name type="scientific">Aspergillus wentii DTO 134E9</name>
    <dbReference type="NCBI Taxonomy" id="1073089"/>
    <lineage>
        <taxon>Eukaryota</taxon>
        <taxon>Fungi</taxon>
        <taxon>Dikarya</taxon>
        <taxon>Ascomycota</taxon>
        <taxon>Pezizomycotina</taxon>
        <taxon>Eurotiomycetes</taxon>
        <taxon>Eurotiomycetidae</taxon>
        <taxon>Eurotiales</taxon>
        <taxon>Aspergillaceae</taxon>
        <taxon>Aspergillus</taxon>
        <taxon>Aspergillus subgen. Cremei</taxon>
    </lineage>
</organism>
<keyword evidence="2 4" id="KW-1133">Transmembrane helix</keyword>
<reference evidence="6" key="1">
    <citation type="journal article" date="2017" name="Genome Biol.">
        <title>Comparative genomics reveals high biological diversity and specific adaptations in the industrially and medically important fungal genus Aspergillus.</title>
        <authorList>
            <person name="de Vries R.P."/>
            <person name="Riley R."/>
            <person name="Wiebenga A."/>
            <person name="Aguilar-Osorio G."/>
            <person name="Amillis S."/>
            <person name="Uchima C.A."/>
            <person name="Anderluh G."/>
            <person name="Asadollahi M."/>
            <person name="Askin M."/>
            <person name="Barry K."/>
            <person name="Battaglia E."/>
            <person name="Bayram O."/>
            <person name="Benocci T."/>
            <person name="Braus-Stromeyer S.A."/>
            <person name="Caldana C."/>
            <person name="Canovas D."/>
            <person name="Cerqueira G.C."/>
            <person name="Chen F."/>
            <person name="Chen W."/>
            <person name="Choi C."/>
            <person name="Clum A."/>
            <person name="Dos Santos R.A."/>
            <person name="Damasio A.R."/>
            <person name="Diallinas G."/>
            <person name="Emri T."/>
            <person name="Fekete E."/>
            <person name="Flipphi M."/>
            <person name="Freyberg S."/>
            <person name="Gallo A."/>
            <person name="Gournas C."/>
            <person name="Habgood R."/>
            <person name="Hainaut M."/>
            <person name="Harispe M.L."/>
            <person name="Henrissat B."/>
            <person name="Hilden K.S."/>
            <person name="Hope R."/>
            <person name="Hossain A."/>
            <person name="Karabika E."/>
            <person name="Karaffa L."/>
            <person name="Karanyi Z."/>
            <person name="Krasevec N."/>
            <person name="Kuo A."/>
            <person name="Kusch H."/>
            <person name="LaButti K."/>
            <person name="Lagendijk E.L."/>
            <person name="Lapidus A."/>
            <person name="Levasseur A."/>
            <person name="Lindquist E."/>
            <person name="Lipzen A."/>
            <person name="Logrieco A.F."/>
            <person name="MacCabe A."/>
            <person name="Maekelae M.R."/>
            <person name="Malavazi I."/>
            <person name="Melin P."/>
            <person name="Meyer V."/>
            <person name="Mielnichuk N."/>
            <person name="Miskei M."/>
            <person name="Molnar A.P."/>
            <person name="Mule G."/>
            <person name="Ngan C.Y."/>
            <person name="Orejas M."/>
            <person name="Orosz E."/>
            <person name="Ouedraogo J.P."/>
            <person name="Overkamp K.M."/>
            <person name="Park H.-S."/>
            <person name="Perrone G."/>
            <person name="Piumi F."/>
            <person name="Punt P.J."/>
            <person name="Ram A.F."/>
            <person name="Ramon A."/>
            <person name="Rauscher S."/>
            <person name="Record E."/>
            <person name="Riano-Pachon D.M."/>
            <person name="Robert V."/>
            <person name="Roehrig J."/>
            <person name="Ruller R."/>
            <person name="Salamov A."/>
            <person name="Salih N.S."/>
            <person name="Samson R.A."/>
            <person name="Sandor E."/>
            <person name="Sanguinetti M."/>
            <person name="Schuetze T."/>
            <person name="Sepcic K."/>
            <person name="Shelest E."/>
            <person name="Sherlock G."/>
            <person name="Sophianopoulou V."/>
            <person name="Squina F.M."/>
            <person name="Sun H."/>
            <person name="Susca A."/>
            <person name="Todd R.B."/>
            <person name="Tsang A."/>
            <person name="Unkles S.E."/>
            <person name="van de Wiele N."/>
            <person name="van Rossen-Uffink D."/>
            <person name="Oliveira J.V."/>
            <person name="Vesth T.C."/>
            <person name="Visser J."/>
            <person name="Yu J.-H."/>
            <person name="Zhou M."/>
            <person name="Andersen M.R."/>
            <person name="Archer D.B."/>
            <person name="Baker S.E."/>
            <person name="Benoit I."/>
            <person name="Brakhage A.A."/>
            <person name="Braus G.H."/>
            <person name="Fischer R."/>
            <person name="Frisvad J.C."/>
            <person name="Goldman G.H."/>
            <person name="Houbraken J."/>
            <person name="Oakley B."/>
            <person name="Pocsi I."/>
            <person name="Scazzocchio C."/>
            <person name="Seiboth B."/>
            <person name="vanKuyk P.A."/>
            <person name="Wortman J."/>
            <person name="Dyer P.S."/>
            <person name="Grigoriev I.V."/>
        </authorList>
    </citation>
    <scope>NUCLEOTIDE SEQUENCE [LARGE SCALE GENOMIC DNA]</scope>
    <source>
        <strain evidence="6">DTO 134E9</strain>
    </source>
</reference>
<keyword evidence="4" id="KW-0186">Copper</keyword>
<feature type="transmembrane region" description="Helical" evidence="4">
    <location>
        <begin position="156"/>
        <end position="177"/>
    </location>
</feature>
<keyword evidence="4" id="KW-0187">Copper transport</keyword>
<comment type="subcellular location">
    <subcellularLocation>
        <location evidence="4">Membrane</location>
        <topology evidence="4">Multi-pass membrane protein</topology>
    </subcellularLocation>
</comment>
<keyword evidence="3 4" id="KW-0472">Membrane</keyword>
<keyword evidence="4" id="KW-0406">Ion transport</keyword>
<dbReference type="PANTHER" id="PTHR12483:SF120">
    <property type="entry name" value="HIGH-AFFINITY COPPER TRANSPORTER CTRA2"/>
    <property type="match status" value="1"/>
</dbReference>
<accession>A0A1L9RTF2</accession>
<evidence type="ECO:0000256" key="4">
    <source>
        <dbReference type="RuleBase" id="RU367022"/>
    </source>
</evidence>
<dbReference type="STRING" id="1073089.A0A1L9RTF2"/>
<feature type="transmembrane region" description="Helical" evidence="4">
    <location>
        <begin position="41"/>
        <end position="65"/>
    </location>
</feature>
<dbReference type="GeneID" id="63750158"/>
<dbReference type="OrthoDB" id="73901at2759"/>
<dbReference type="Proteomes" id="UP000184383">
    <property type="component" value="Unassembled WGS sequence"/>
</dbReference>
<dbReference type="VEuPathDB" id="FungiDB:ASPWEDRAFT_35853"/>
<gene>
    <name evidence="5" type="ORF">ASPWEDRAFT_35853</name>
</gene>
<dbReference type="GO" id="GO:0005886">
    <property type="term" value="C:plasma membrane"/>
    <property type="evidence" value="ECO:0007669"/>
    <property type="project" value="TreeGrafter"/>
</dbReference>
<sequence length="183" mass="20185">MNMNHMDTSMDMSSSHAVIFNNNHNTPLFSKAWTPSSSGSYAGTCIFLIVLAIIARVLVAFKVLLEQHWLAAHLNRRYISIAGKSTEAGCIEKDPDAKIASLVSAQGVEESVRVIRRTSRAPMPWRFSVDVPRAGIFLCITGVSYLLMLAVMTMNVGYFCSVLAGAFVGELVVGRYIQYDHDH</sequence>
<dbReference type="AlphaFoldDB" id="A0A1L9RTF2"/>
<evidence type="ECO:0000256" key="1">
    <source>
        <dbReference type="ARBA" id="ARBA00022692"/>
    </source>
</evidence>
<evidence type="ECO:0000313" key="5">
    <source>
        <dbReference type="EMBL" id="OJJ38236.1"/>
    </source>
</evidence>
<feature type="transmembrane region" description="Helical" evidence="4">
    <location>
        <begin position="131"/>
        <end position="150"/>
    </location>
</feature>
<dbReference type="EMBL" id="KV878210">
    <property type="protein sequence ID" value="OJJ38236.1"/>
    <property type="molecule type" value="Genomic_DNA"/>
</dbReference>
<dbReference type="Pfam" id="PF04145">
    <property type="entry name" value="Ctr"/>
    <property type="match status" value="1"/>
</dbReference>
<proteinExistence type="inferred from homology"/>
<dbReference type="InterPro" id="IPR007274">
    <property type="entry name" value="Cop_transporter"/>
</dbReference>
<evidence type="ECO:0000256" key="2">
    <source>
        <dbReference type="ARBA" id="ARBA00022989"/>
    </source>
</evidence>
<name>A0A1L9RTF2_ASPWE</name>
<protein>
    <recommendedName>
        <fullName evidence="4">Copper transport protein</fullName>
    </recommendedName>
</protein>
<keyword evidence="4" id="KW-0813">Transport</keyword>
<keyword evidence="1 4" id="KW-0812">Transmembrane</keyword>
<dbReference type="PANTHER" id="PTHR12483">
    <property type="entry name" value="SOLUTE CARRIER FAMILY 31 COPPER TRANSPORTERS"/>
    <property type="match status" value="1"/>
</dbReference>
<evidence type="ECO:0000256" key="3">
    <source>
        <dbReference type="ARBA" id="ARBA00023136"/>
    </source>
</evidence>
<dbReference type="GO" id="GO:0005375">
    <property type="term" value="F:copper ion transmembrane transporter activity"/>
    <property type="evidence" value="ECO:0007669"/>
    <property type="project" value="UniProtKB-UniRule"/>
</dbReference>
<comment type="similarity">
    <text evidence="4">Belongs to the copper transporter (Ctr) (TC 1.A.56) family. SLC31A subfamily.</text>
</comment>
<dbReference type="RefSeq" id="XP_040691912.1">
    <property type="nucleotide sequence ID" value="XM_040834310.1"/>
</dbReference>
<evidence type="ECO:0000313" key="6">
    <source>
        <dbReference type="Proteomes" id="UP000184383"/>
    </source>
</evidence>
<keyword evidence="6" id="KW-1185">Reference proteome</keyword>